<organism evidence="2 3">
    <name type="scientific">Lentinula aff. detonsa</name>
    <dbReference type="NCBI Taxonomy" id="2804958"/>
    <lineage>
        <taxon>Eukaryota</taxon>
        <taxon>Fungi</taxon>
        <taxon>Dikarya</taxon>
        <taxon>Basidiomycota</taxon>
        <taxon>Agaricomycotina</taxon>
        <taxon>Agaricomycetes</taxon>
        <taxon>Agaricomycetidae</taxon>
        <taxon>Agaricales</taxon>
        <taxon>Marasmiineae</taxon>
        <taxon>Omphalotaceae</taxon>
        <taxon>Lentinula</taxon>
    </lineage>
</organism>
<dbReference type="AlphaFoldDB" id="A0AA38NAZ6"/>
<dbReference type="EMBL" id="MU794291">
    <property type="protein sequence ID" value="KAJ3779731.1"/>
    <property type="molecule type" value="Genomic_DNA"/>
</dbReference>
<sequence length="596" mass="67930">MIRYPHSSDSTTTILWDLLDESEFEPIVDQKLADDPLGKFPNHYVEQLDQYHQTVRSSHSQLAHTQGMSDHWAKSRIEEYSYGIWYLLAKLDSPMLYVEALYCWFCAQRSVLELEALCTWCTSIEPWWNTHSAFAVPRALRQVVGALTEKADEAENLYQAGIPVWYFRKLHTTTEDTIRVLRWSTESSPVPFRDLPVLISFSDAYPPHQTVFQGTVGDLNRYKVMGEYIWKQALPYFIWGSDDAVAKVKFDSPEDGRVVTRTAPTHLHSTSQAAGPSRSGMASSSIESYPYNRPNRHPNLKQEVRNKFIPIRSAVMPIPVLSWAEASECIGQRFNHSQAGRPNVNQGYVLPEPALFVTQKYDATSQHFFANYLRVRKALLYRIDKCGILDALLSPTQWRTLLGLNLHDSDLSSGTTGAAQRRDEIQKLIGSVNSDVESGMYIDFSNLPAIVPMWKSQEFPNHIPDAVCREILYEISLVSFGSDLLMADRFFSKLNSTNIDGLHATSLWTVFVFSSGLNCTPREERNLKIKGKISDLLPGRRPLGLGSHCDNLLRQHTLFSLFQLMNGWSESQCFRMPSELRRSFSLLDPPLHPRRT</sequence>
<feature type="region of interest" description="Disordered" evidence="1">
    <location>
        <begin position="266"/>
        <end position="297"/>
    </location>
</feature>
<evidence type="ECO:0000313" key="2">
    <source>
        <dbReference type="EMBL" id="KAJ3779731.1"/>
    </source>
</evidence>
<accession>A0AA38NAZ6</accession>
<feature type="compositionally biased region" description="Polar residues" evidence="1">
    <location>
        <begin position="267"/>
        <end position="287"/>
    </location>
</feature>
<name>A0AA38NAZ6_9AGAR</name>
<dbReference type="Proteomes" id="UP001163798">
    <property type="component" value="Unassembled WGS sequence"/>
</dbReference>
<gene>
    <name evidence="2" type="ORF">GGU10DRAFT_381876</name>
</gene>
<keyword evidence="3" id="KW-1185">Reference proteome</keyword>
<proteinExistence type="predicted"/>
<evidence type="ECO:0000256" key="1">
    <source>
        <dbReference type="SAM" id="MobiDB-lite"/>
    </source>
</evidence>
<evidence type="ECO:0000313" key="3">
    <source>
        <dbReference type="Proteomes" id="UP001163798"/>
    </source>
</evidence>
<comment type="caution">
    <text evidence="2">The sequence shown here is derived from an EMBL/GenBank/DDBJ whole genome shotgun (WGS) entry which is preliminary data.</text>
</comment>
<reference evidence="2" key="1">
    <citation type="submission" date="2022-08" db="EMBL/GenBank/DDBJ databases">
        <authorList>
            <consortium name="DOE Joint Genome Institute"/>
            <person name="Min B."/>
            <person name="Riley R."/>
            <person name="Sierra-Patev S."/>
            <person name="Naranjo-Ortiz M."/>
            <person name="Looney B."/>
            <person name="Konkel Z."/>
            <person name="Slot J.C."/>
            <person name="Sakamoto Y."/>
            <person name="Steenwyk J.L."/>
            <person name="Rokas A."/>
            <person name="Carro J."/>
            <person name="Camarero S."/>
            <person name="Ferreira P."/>
            <person name="Molpeceres G."/>
            <person name="Ruiz-Duenas F.J."/>
            <person name="Serrano A."/>
            <person name="Henrissat B."/>
            <person name="Drula E."/>
            <person name="Hughes K.W."/>
            <person name="Mata J.L."/>
            <person name="Ishikawa N.K."/>
            <person name="Vargas-Isla R."/>
            <person name="Ushijima S."/>
            <person name="Smith C.A."/>
            <person name="Ahrendt S."/>
            <person name="Andreopoulos W."/>
            <person name="He G."/>
            <person name="Labutti K."/>
            <person name="Lipzen A."/>
            <person name="Ng V."/>
            <person name="Sandor L."/>
            <person name="Barry K."/>
            <person name="Martinez A.T."/>
            <person name="Xiao Y."/>
            <person name="Gibbons J.G."/>
            <person name="Terashima K."/>
            <person name="Hibbett D.S."/>
            <person name="Grigoriev I.V."/>
        </authorList>
    </citation>
    <scope>NUCLEOTIDE SEQUENCE</scope>
    <source>
        <strain evidence="2">TFB10291</strain>
    </source>
</reference>
<protein>
    <submittedName>
        <fullName evidence="2">Uncharacterized protein</fullName>
    </submittedName>
</protein>